<comment type="caution">
    <text evidence="2">The sequence shown here is derived from an EMBL/GenBank/DDBJ whole genome shotgun (WGS) entry which is preliminary data.</text>
</comment>
<dbReference type="Proteomes" id="UP001371224">
    <property type="component" value="Unassembled WGS sequence"/>
</dbReference>
<protein>
    <recommendedName>
        <fullName evidence="4">Alpha/beta hydrolase</fullName>
    </recommendedName>
</protein>
<proteinExistence type="predicted"/>
<keyword evidence="3" id="KW-1185">Reference proteome</keyword>
<dbReference type="RefSeq" id="WP_337332851.1">
    <property type="nucleotide sequence ID" value="NZ_JBBDGM010000011.1"/>
</dbReference>
<evidence type="ECO:0000313" key="2">
    <source>
        <dbReference type="EMBL" id="MEJ1089201.1"/>
    </source>
</evidence>
<sequence>MSDALEITSGGAIAIDSSMVRDIGHRLGQVAHEAQGAAELVQTASATCAQAPTLAIGTGGMIGCMQRLGALADATRTHAHRVELMADTFELVELRNRQAALEVHRPEAALALQARIDELISGDPDIENKATMLVAGWQEQRFDGTGDQPLDDMLATIFPSTELSPLGPGALAIAFMAVSQLAAKSGQGLLPYGTKLQGPPPPVRVDPVTKGTTTPVSGVRDSLSRIPKDRPGQVVVEKYTMKDGSERFVAYIDGTRAVSSGYSDPWDMGSNWDLYVDRDQAASQVAVDKALEAAGASPGDRVDLVGYSQGAAIASFTAMEGVYDVGVVVTAGNPTEASLASDQTLVDLRHRGDIFSNLAGGGSAGGTGSPESFTAVAEVDAMSPVGAHRLEEYIDTAGQIDASGDPRVRQLQETFFAELGDAERVETTEFKATRP</sequence>
<dbReference type="SUPFAM" id="SSF53474">
    <property type="entry name" value="alpha/beta-Hydrolases"/>
    <property type="match status" value="1"/>
</dbReference>
<dbReference type="EMBL" id="JBBDGM010000011">
    <property type="protein sequence ID" value="MEJ1089201.1"/>
    <property type="molecule type" value="Genomic_DNA"/>
</dbReference>
<evidence type="ECO:0008006" key="4">
    <source>
        <dbReference type="Google" id="ProtNLM"/>
    </source>
</evidence>
<feature type="region of interest" description="Disordered" evidence="1">
    <location>
        <begin position="192"/>
        <end position="222"/>
    </location>
</feature>
<reference evidence="2 3" key="1">
    <citation type="submission" date="2024-02" db="EMBL/GenBank/DDBJ databases">
        <authorList>
            <person name="Saticioglu I.B."/>
        </authorList>
    </citation>
    <scope>NUCLEOTIDE SEQUENCE [LARGE SCALE GENOMIC DNA]</scope>
    <source>
        <strain evidence="2 3">Mu-80</strain>
    </source>
</reference>
<evidence type="ECO:0000313" key="3">
    <source>
        <dbReference type="Proteomes" id="UP001371224"/>
    </source>
</evidence>
<dbReference type="Gene3D" id="3.40.50.1820">
    <property type="entry name" value="alpha/beta hydrolase"/>
    <property type="match status" value="1"/>
</dbReference>
<accession>A0ABU8LF39</accession>
<name>A0ABU8LF39_9MICO</name>
<gene>
    <name evidence="2" type="ORF">WDU99_12840</name>
</gene>
<organism evidence="2 3">
    <name type="scientific">Microbacterium bandirmense</name>
    <dbReference type="NCBI Taxonomy" id="3122050"/>
    <lineage>
        <taxon>Bacteria</taxon>
        <taxon>Bacillati</taxon>
        <taxon>Actinomycetota</taxon>
        <taxon>Actinomycetes</taxon>
        <taxon>Micrococcales</taxon>
        <taxon>Microbacteriaceae</taxon>
        <taxon>Microbacterium</taxon>
    </lineage>
</organism>
<evidence type="ECO:0000256" key="1">
    <source>
        <dbReference type="SAM" id="MobiDB-lite"/>
    </source>
</evidence>
<dbReference type="InterPro" id="IPR029058">
    <property type="entry name" value="AB_hydrolase_fold"/>
</dbReference>